<dbReference type="PROSITE" id="PS00197">
    <property type="entry name" value="2FE2S_FER_1"/>
    <property type="match status" value="1"/>
</dbReference>
<sequence>MAYDIVIEPLGVTIACEEEQTIMDALVSNGVKVKSLCRTGRCGMCKSHIHEGEVDYGEANPHTLFESEREEGKVLLCTATPLSDLVIEIEDSVL</sequence>
<dbReference type="InterPro" id="IPR012675">
    <property type="entry name" value="Beta-grasp_dom_sf"/>
</dbReference>
<keyword evidence="10" id="KW-1185">Reference proteome</keyword>
<organism evidence="9 10">
    <name type="scientific">Aneurinibacillus soli</name>
    <dbReference type="NCBI Taxonomy" id="1500254"/>
    <lineage>
        <taxon>Bacteria</taxon>
        <taxon>Bacillati</taxon>
        <taxon>Bacillota</taxon>
        <taxon>Bacilli</taxon>
        <taxon>Bacillales</taxon>
        <taxon>Paenibacillaceae</taxon>
        <taxon>Aneurinibacillus group</taxon>
        <taxon>Aneurinibacillus</taxon>
    </lineage>
</organism>
<dbReference type="PANTHER" id="PTHR43112">
    <property type="entry name" value="FERREDOXIN"/>
    <property type="match status" value="1"/>
</dbReference>
<evidence type="ECO:0000256" key="2">
    <source>
        <dbReference type="ARBA" id="ARBA00022448"/>
    </source>
</evidence>
<dbReference type="CDD" id="cd00207">
    <property type="entry name" value="fer2"/>
    <property type="match status" value="1"/>
</dbReference>
<keyword evidence="4" id="KW-0479">Metal-binding</keyword>
<proteinExistence type="inferred from homology"/>
<evidence type="ECO:0000313" key="10">
    <source>
        <dbReference type="Proteomes" id="UP000217696"/>
    </source>
</evidence>
<keyword evidence="5" id="KW-0249">Electron transport</keyword>
<keyword evidence="7" id="KW-0411">Iron-sulfur</keyword>
<evidence type="ECO:0000256" key="8">
    <source>
        <dbReference type="ARBA" id="ARBA00034078"/>
    </source>
</evidence>
<dbReference type="Proteomes" id="UP000217696">
    <property type="component" value="Chromosome"/>
</dbReference>
<comment type="similarity">
    <text evidence="1">Belongs to the 2Fe2S plant-type ferredoxin family.</text>
</comment>
<dbReference type="EMBL" id="AP017312">
    <property type="protein sequence ID" value="BAU28272.1"/>
    <property type="molecule type" value="Genomic_DNA"/>
</dbReference>
<dbReference type="InterPro" id="IPR006058">
    <property type="entry name" value="2Fe2S_fd_BS"/>
</dbReference>
<dbReference type="GO" id="GO:0018662">
    <property type="term" value="F:phenol 2-monooxygenase activity"/>
    <property type="evidence" value="ECO:0007669"/>
    <property type="project" value="UniProtKB-EC"/>
</dbReference>
<dbReference type="PANTHER" id="PTHR43112:SF3">
    <property type="entry name" value="FERREDOXIN-2, CHLOROPLASTIC"/>
    <property type="match status" value="1"/>
</dbReference>
<evidence type="ECO:0000256" key="6">
    <source>
        <dbReference type="ARBA" id="ARBA00023004"/>
    </source>
</evidence>
<dbReference type="EC" id="1.14.13.7" evidence="9"/>
<dbReference type="Pfam" id="PF00111">
    <property type="entry name" value="Fer2"/>
    <property type="match status" value="1"/>
</dbReference>
<dbReference type="InterPro" id="IPR001041">
    <property type="entry name" value="2Fe-2S_ferredoxin-type"/>
</dbReference>
<dbReference type="AlphaFoldDB" id="A0A0U5B1V6"/>
<keyword evidence="3" id="KW-0001">2Fe-2S</keyword>
<name>A0A0U5B1V6_9BACL</name>
<evidence type="ECO:0000256" key="5">
    <source>
        <dbReference type="ARBA" id="ARBA00022982"/>
    </source>
</evidence>
<keyword evidence="9" id="KW-0560">Oxidoreductase</keyword>
<dbReference type="OrthoDB" id="573132at2"/>
<dbReference type="InterPro" id="IPR036010">
    <property type="entry name" value="2Fe-2S_ferredoxin-like_sf"/>
</dbReference>
<comment type="cofactor">
    <cofactor evidence="8">
        <name>[2Fe-2S] cluster</name>
        <dbReference type="ChEBI" id="CHEBI:190135"/>
    </cofactor>
</comment>
<keyword evidence="6" id="KW-0408">Iron</keyword>
<protein>
    <submittedName>
        <fullName evidence="9">Phenol hydroxylase P5 protein</fullName>
        <ecNumber evidence="9">1.14.13.7</ecNumber>
    </submittedName>
</protein>
<dbReference type="RefSeq" id="WP_096466040.1">
    <property type="nucleotide sequence ID" value="NZ_AP017312.1"/>
</dbReference>
<keyword evidence="2" id="KW-0813">Transport</keyword>
<dbReference type="PROSITE" id="PS51085">
    <property type="entry name" value="2FE2S_FER_2"/>
    <property type="match status" value="1"/>
</dbReference>
<dbReference type="KEGG" id="asoc:CB4_02446"/>
<evidence type="ECO:0000313" key="9">
    <source>
        <dbReference type="EMBL" id="BAU28272.1"/>
    </source>
</evidence>
<evidence type="ECO:0000256" key="7">
    <source>
        <dbReference type="ARBA" id="ARBA00023014"/>
    </source>
</evidence>
<dbReference type="Gene3D" id="3.10.20.30">
    <property type="match status" value="1"/>
</dbReference>
<dbReference type="GO" id="GO:0046872">
    <property type="term" value="F:metal ion binding"/>
    <property type="evidence" value="ECO:0007669"/>
    <property type="project" value="UniProtKB-KW"/>
</dbReference>
<accession>A0A0U5B1V6</accession>
<evidence type="ECO:0000256" key="3">
    <source>
        <dbReference type="ARBA" id="ARBA00022714"/>
    </source>
</evidence>
<dbReference type="SUPFAM" id="SSF54292">
    <property type="entry name" value="2Fe-2S ferredoxin-like"/>
    <property type="match status" value="1"/>
</dbReference>
<reference evidence="9 10" key="1">
    <citation type="submission" date="2015-12" db="EMBL/GenBank/DDBJ databases">
        <title>Genome sequence of Aneurinibacillus soli.</title>
        <authorList>
            <person name="Lee J.S."/>
            <person name="Lee K.C."/>
            <person name="Kim K.K."/>
            <person name="Lee B.W."/>
        </authorList>
    </citation>
    <scope>NUCLEOTIDE SEQUENCE [LARGE SCALE GENOMIC DNA]</scope>
    <source>
        <strain evidence="9 10">CB4</strain>
    </source>
</reference>
<evidence type="ECO:0000256" key="4">
    <source>
        <dbReference type="ARBA" id="ARBA00022723"/>
    </source>
</evidence>
<evidence type="ECO:0000256" key="1">
    <source>
        <dbReference type="ARBA" id="ARBA00007874"/>
    </source>
</evidence>
<dbReference type="GO" id="GO:0051537">
    <property type="term" value="F:2 iron, 2 sulfur cluster binding"/>
    <property type="evidence" value="ECO:0007669"/>
    <property type="project" value="UniProtKB-KW"/>
</dbReference>
<gene>
    <name evidence="9" type="primary">dmpP</name>
    <name evidence="9" type="ORF">CB4_02446</name>
</gene>